<dbReference type="Proteomes" id="UP000091956">
    <property type="component" value="Unassembled WGS sequence"/>
</dbReference>
<dbReference type="SUPFAM" id="SSF53098">
    <property type="entry name" value="Ribonuclease H-like"/>
    <property type="match status" value="1"/>
</dbReference>
<dbReference type="AlphaFoldDB" id="A0A1B8GKL3"/>
<reference evidence="3" key="2">
    <citation type="journal article" date="2018" name="Nat. Commun.">
        <title>Extreme sensitivity to ultraviolet light in the fungal pathogen causing white-nose syndrome of bats.</title>
        <authorList>
            <person name="Palmer J.M."/>
            <person name="Drees K.P."/>
            <person name="Foster J.T."/>
            <person name="Lindner D.L."/>
        </authorList>
    </citation>
    <scope>NUCLEOTIDE SEQUENCE [LARGE SCALE GENOMIC DNA]</scope>
    <source>
        <strain evidence="3">UAMH 10579</strain>
    </source>
</reference>
<proteinExistence type="predicted"/>
<dbReference type="GeneID" id="28838987"/>
<accession>A0A1B8GKL3</accession>
<dbReference type="Pfam" id="PF01612">
    <property type="entry name" value="DNA_pol_A_exo1"/>
    <property type="match status" value="1"/>
</dbReference>
<evidence type="ECO:0000259" key="1">
    <source>
        <dbReference type="Pfam" id="PF01612"/>
    </source>
</evidence>
<dbReference type="EMBL" id="KV460228">
    <property type="protein sequence ID" value="OBT96385.1"/>
    <property type="molecule type" value="Genomic_DNA"/>
</dbReference>
<dbReference type="GO" id="GO:0003676">
    <property type="term" value="F:nucleic acid binding"/>
    <property type="evidence" value="ECO:0007669"/>
    <property type="project" value="InterPro"/>
</dbReference>
<dbReference type="STRING" id="342668.A0A1B8GKL3"/>
<reference evidence="2 3" key="1">
    <citation type="submission" date="2016-03" db="EMBL/GenBank/DDBJ databases">
        <title>Comparative genomics of Pseudogymnoascus destructans, the fungus causing white-nose syndrome of bats.</title>
        <authorList>
            <person name="Palmer J.M."/>
            <person name="Drees K.P."/>
            <person name="Foster J.T."/>
            <person name="Lindner D.L."/>
        </authorList>
    </citation>
    <scope>NUCLEOTIDE SEQUENCE [LARGE SCALE GENOMIC DNA]</scope>
    <source>
        <strain evidence="2 3">UAMH 10579</strain>
    </source>
</reference>
<dbReference type="OrthoDB" id="26838at2759"/>
<dbReference type="Gene3D" id="3.30.420.10">
    <property type="entry name" value="Ribonuclease H-like superfamily/Ribonuclease H"/>
    <property type="match status" value="1"/>
</dbReference>
<protein>
    <recommendedName>
        <fullName evidence="1">3'-5' exonuclease domain-containing protein</fullName>
    </recommendedName>
</protein>
<gene>
    <name evidence="2" type="ORF">VE01_05601</name>
</gene>
<evidence type="ECO:0000313" key="2">
    <source>
        <dbReference type="EMBL" id="OBT96385.1"/>
    </source>
</evidence>
<evidence type="ECO:0000313" key="3">
    <source>
        <dbReference type="Proteomes" id="UP000091956"/>
    </source>
</evidence>
<dbReference type="PANTHER" id="PTHR43040">
    <property type="entry name" value="RIBONUCLEASE D"/>
    <property type="match status" value="1"/>
</dbReference>
<feature type="domain" description="3'-5' exonuclease" evidence="1">
    <location>
        <begin position="59"/>
        <end position="144"/>
    </location>
</feature>
<keyword evidence="3" id="KW-1185">Reference proteome</keyword>
<organism evidence="2 3">
    <name type="scientific">Pseudogymnoascus verrucosus</name>
    <dbReference type="NCBI Taxonomy" id="342668"/>
    <lineage>
        <taxon>Eukaryota</taxon>
        <taxon>Fungi</taxon>
        <taxon>Dikarya</taxon>
        <taxon>Ascomycota</taxon>
        <taxon>Pezizomycotina</taxon>
        <taxon>Leotiomycetes</taxon>
        <taxon>Thelebolales</taxon>
        <taxon>Thelebolaceae</taxon>
        <taxon>Pseudogymnoascus</taxon>
    </lineage>
</organism>
<dbReference type="GO" id="GO:0008408">
    <property type="term" value="F:3'-5' exonuclease activity"/>
    <property type="evidence" value="ECO:0007669"/>
    <property type="project" value="InterPro"/>
</dbReference>
<dbReference type="RefSeq" id="XP_018130118.1">
    <property type="nucleotide sequence ID" value="XM_018275064.2"/>
</dbReference>
<dbReference type="GO" id="GO:0006139">
    <property type="term" value="P:nucleobase-containing compound metabolic process"/>
    <property type="evidence" value="ECO:0007669"/>
    <property type="project" value="InterPro"/>
</dbReference>
<dbReference type="PANTHER" id="PTHR43040:SF1">
    <property type="entry name" value="RIBONUCLEASE D"/>
    <property type="match status" value="1"/>
</dbReference>
<sequence length="288" mass="32417">MSSKSPKSNTTVIDSEENLLSLLDSICRLAVEPPSLYINLEGIPVGRGGSISFLTLHIVPTKKTYLIDIHSLNEAAFSTTTASGTSLKSILESPTIPKVVFDIRNDSDALFSLFQVSVDGIIDLQLMRSAARGRPAVGLVECIEKDSPFSVRERSEWRHAKETGYRFFGPEKGGRFEVLNERPIKPEMIHYCQLDIVLFPGLYGIYSAPLKRRYEASWQDHILEETKRRVTLSQSPDYDMHSRSKVFGWDDGYICKQIDSWASGIIMEAVTLGYFLGENSQRVYCYEA</sequence>
<dbReference type="InterPro" id="IPR002562">
    <property type="entry name" value="3'-5'_exonuclease_dom"/>
</dbReference>
<dbReference type="InterPro" id="IPR036397">
    <property type="entry name" value="RNaseH_sf"/>
</dbReference>
<dbReference type="InterPro" id="IPR012337">
    <property type="entry name" value="RNaseH-like_sf"/>
</dbReference>
<name>A0A1B8GKL3_9PEZI</name>